<dbReference type="AlphaFoldDB" id="A0A8D9CTS8"/>
<gene>
    <name evidence="2" type="ORF">BRAPAZ1V2_A09P52220.2</name>
</gene>
<accession>A0A8D9CTS8</accession>
<feature type="compositionally biased region" description="Polar residues" evidence="1">
    <location>
        <begin position="1"/>
        <end position="25"/>
    </location>
</feature>
<feature type="non-terminal residue" evidence="2">
    <location>
        <position position="1"/>
    </location>
</feature>
<protein>
    <submittedName>
        <fullName evidence="2">Uncharacterized protein</fullName>
    </submittedName>
</protein>
<dbReference type="Proteomes" id="UP000694005">
    <property type="component" value="Chromosome A09"/>
</dbReference>
<sequence>MVRSNPNFNGSRTTTPSTQQQDTGSGNSGDAGRIYVIKLTDRVVRFVRWFIFTLYL</sequence>
<dbReference type="EMBL" id="LS974625">
    <property type="protein sequence ID" value="CAG7864755.1"/>
    <property type="molecule type" value="Genomic_DNA"/>
</dbReference>
<reference evidence="2 3" key="1">
    <citation type="submission" date="2021-07" db="EMBL/GenBank/DDBJ databases">
        <authorList>
            <consortium name="Genoscope - CEA"/>
            <person name="William W."/>
        </authorList>
    </citation>
    <scope>NUCLEOTIDE SEQUENCE [LARGE SCALE GENOMIC DNA]</scope>
</reference>
<evidence type="ECO:0000313" key="3">
    <source>
        <dbReference type="Proteomes" id="UP000694005"/>
    </source>
</evidence>
<name>A0A8D9CTS8_BRACM</name>
<proteinExistence type="predicted"/>
<evidence type="ECO:0000313" key="2">
    <source>
        <dbReference type="EMBL" id="CAG7864755.1"/>
    </source>
</evidence>
<dbReference type="Gramene" id="A09p52220.2_BraZ1">
    <property type="protein sequence ID" value="A09p52220.2_BraZ1.CDS"/>
    <property type="gene ID" value="A09g52220.2_BraZ1"/>
</dbReference>
<evidence type="ECO:0000256" key="1">
    <source>
        <dbReference type="SAM" id="MobiDB-lite"/>
    </source>
</evidence>
<feature type="region of interest" description="Disordered" evidence="1">
    <location>
        <begin position="1"/>
        <end position="31"/>
    </location>
</feature>
<organism evidence="2 3">
    <name type="scientific">Brassica campestris</name>
    <name type="common">Field mustard</name>
    <dbReference type="NCBI Taxonomy" id="3711"/>
    <lineage>
        <taxon>Eukaryota</taxon>
        <taxon>Viridiplantae</taxon>
        <taxon>Streptophyta</taxon>
        <taxon>Embryophyta</taxon>
        <taxon>Tracheophyta</taxon>
        <taxon>Spermatophyta</taxon>
        <taxon>Magnoliopsida</taxon>
        <taxon>eudicotyledons</taxon>
        <taxon>Gunneridae</taxon>
        <taxon>Pentapetalae</taxon>
        <taxon>rosids</taxon>
        <taxon>malvids</taxon>
        <taxon>Brassicales</taxon>
        <taxon>Brassicaceae</taxon>
        <taxon>Brassiceae</taxon>
        <taxon>Brassica</taxon>
    </lineage>
</organism>